<dbReference type="Gene3D" id="1.20.1250.20">
    <property type="entry name" value="MFS general substrate transporter like domains"/>
    <property type="match status" value="1"/>
</dbReference>
<keyword evidence="1" id="KW-0812">Transmembrane</keyword>
<evidence type="ECO:0000256" key="1">
    <source>
        <dbReference type="SAM" id="Phobius"/>
    </source>
</evidence>
<dbReference type="SUPFAM" id="SSF103473">
    <property type="entry name" value="MFS general substrate transporter"/>
    <property type="match status" value="1"/>
</dbReference>
<feature type="transmembrane region" description="Helical" evidence="1">
    <location>
        <begin position="7"/>
        <end position="31"/>
    </location>
</feature>
<dbReference type="Proteomes" id="UP000052019">
    <property type="component" value="Unassembled WGS sequence"/>
</dbReference>
<gene>
    <name evidence="3" type="ORF">SAMN04490205_0507</name>
    <name evidence="2" type="ORF">TU79_15145</name>
</gene>
<feature type="transmembrane region" description="Helical" evidence="1">
    <location>
        <begin position="211"/>
        <end position="234"/>
    </location>
</feature>
<name>A0A0R2ZI77_9PSED</name>
<feature type="transmembrane region" description="Helical" evidence="1">
    <location>
        <begin position="162"/>
        <end position="181"/>
    </location>
</feature>
<proteinExistence type="predicted"/>
<keyword evidence="1" id="KW-0472">Membrane</keyword>
<accession>A0A0R2ZI77</accession>
<dbReference type="AlphaFoldDB" id="A0A0R2ZI77"/>
<feature type="transmembrane region" description="Helical" evidence="1">
    <location>
        <begin position="293"/>
        <end position="311"/>
    </location>
</feature>
<evidence type="ECO:0000313" key="5">
    <source>
        <dbReference type="Proteomes" id="UP000183126"/>
    </source>
</evidence>
<dbReference type="PATRIC" id="fig|200450.4.peg.5071"/>
<evidence type="ECO:0000313" key="3">
    <source>
        <dbReference type="EMBL" id="SDR80829.1"/>
    </source>
</evidence>
<reference evidence="2 4" key="1">
    <citation type="submission" date="2015-02" db="EMBL/GenBank/DDBJ databases">
        <title>Two Pseudomonas sp. nov. isolated from raw milk.</title>
        <authorList>
            <person name="Wenning M."/>
            <person name="von Neubeck M."/>
            <person name="Huptas C."/>
            <person name="Scherer S."/>
        </authorList>
    </citation>
    <scope>NUCLEOTIDE SEQUENCE [LARGE SCALE GENOMIC DNA]</scope>
    <source>
        <strain evidence="2 4">DSM 14937</strain>
    </source>
</reference>
<evidence type="ECO:0008006" key="6">
    <source>
        <dbReference type="Google" id="ProtNLM"/>
    </source>
</evidence>
<dbReference type="OrthoDB" id="8582746at2"/>
<reference evidence="3 5" key="2">
    <citation type="submission" date="2016-10" db="EMBL/GenBank/DDBJ databases">
        <authorList>
            <person name="Varghese N."/>
            <person name="Submissions S."/>
        </authorList>
    </citation>
    <scope>NUCLEOTIDE SEQUENCE [LARGE SCALE GENOMIC DNA]</scope>
    <source>
        <strain evidence="3 5">BS3111</strain>
    </source>
</reference>
<evidence type="ECO:0000313" key="2">
    <source>
        <dbReference type="EMBL" id="KRP59516.1"/>
    </source>
</evidence>
<dbReference type="EMBL" id="JYLK01000009">
    <property type="protein sequence ID" value="KRP59516.1"/>
    <property type="molecule type" value="Genomic_DNA"/>
</dbReference>
<dbReference type="RefSeq" id="WP_057008720.1">
    <property type="nucleotide sequence ID" value="NZ_JYLK01000009.1"/>
</dbReference>
<dbReference type="PROSITE" id="PS51257">
    <property type="entry name" value="PROKAR_LIPOPROTEIN"/>
    <property type="match status" value="1"/>
</dbReference>
<dbReference type="EMBL" id="LT629760">
    <property type="protein sequence ID" value="SDR80829.1"/>
    <property type="molecule type" value="Genomic_DNA"/>
</dbReference>
<feature type="transmembrane region" description="Helical" evidence="1">
    <location>
        <begin position="362"/>
        <end position="380"/>
    </location>
</feature>
<sequence length="394" mass="41025">MLSRNYLFYAVVALATACDQAVLTGVVWMSLKLSGSTLPLGIVLCLSVAVPFVLDLASRGRAADISATWLVALRIVAFLVAALFAWCGLATALSFFLLIALMVGTVDFLTASSLEIENTRRVVAGWLPADNAARYMQTAIQVGGFSGSLAGGGLLGLFSDSTFLLCVALSGAALSPALLLARMKRGVPVAAQGHEQRPTSQASPAPFQMPYAAMACLGLIALHIGAFNSMMPIVYQQVNHWSPTSYGVASGVAGLGAFLAALIPLSKHRLAMFATALIVVDALMVLAPQVLLSMVGAFLVGFITNHLRIVVRSQLMRAANNDAQAALIGSRSTFCAYSMQATAPLLLTFATTASIFGPASGPALMIGTGVVSATGLLGLAQLRRQAQPLPLARL</sequence>
<organism evidence="2 4">
    <name type="scientific">Pseudomonas trivialis</name>
    <dbReference type="NCBI Taxonomy" id="200450"/>
    <lineage>
        <taxon>Bacteria</taxon>
        <taxon>Pseudomonadati</taxon>
        <taxon>Pseudomonadota</taxon>
        <taxon>Gammaproteobacteria</taxon>
        <taxon>Pseudomonadales</taxon>
        <taxon>Pseudomonadaceae</taxon>
        <taxon>Pseudomonas</taxon>
    </lineage>
</organism>
<feature type="transmembrane region" description="Helical" evidence="1">
    <location>
        <begin position="246"/>
        <end position="263"/>
    </location>
</feature>
<keyword evidence="1" id="KW-1133">Transmembrane helix</keyword>
<feature type="transmembrane region" description="Helical" evidence="1">
    <location>
        <begin position="37"/>
        <end position="57"/>
    </location>
</feature>
<protein>
    <recommendedName>
        <fullName evidence="6">MFS transporter</fullName>
    </recommendedName>
</protein>
<keyword evidence="5" id="KW-1185">Reference proteome</keyword>
<dbReference type="InterPro" id="IPR036259">
    <property type="entry name" value="MFS_trans_sf"/>
</dbReference>
<evidence type="ECO:0000313" key="4">
    <source>
        <dbReference type="Proteomes" id="UP000052019"/>
    </source>
</evidence>
<dbReference type="Proteomes" id="UP000183126">
    <property type="component" value="Chromosome I"/>
</dbReference>
<feature type="transmembrane region" description="Helical" evidence="1">
    <location>
        <begin position="332"/>
        <end position="356"/>
    </location>
</feature>
<feature type="transmembrane region" description="Helical" evidence="1">
    <location>
        <begin position="135"/>
        <end position="156"/>
    </location>
</feature>